<dbReference type="AlphaFoldDB" id="A0A1A9ZDK0"/>
<proteinExistence type="predicted"/>
<organism evidence="2 3">
    <name type="scientific">Glossina pallidipes</name>
    <name type="common">Tsetse fly</name>
    <dbReference type="NCBI Taxonomy" id="7398"/>
    <lineage>
        <taxon>Eukaryota</taxon>
        <taxon>Metazoa</taxon>
        <taxon>Ecdysozoa</taxon>
        <taxon>Arthropoda</taxon>
        <taxon>Hexapoda</taxon>
        <taxon>Insecta</taxon>
        <taxon>Pterygota</taxon>
        <taxon>Neoptera</taxon>
        <taxon>Endopterygota</taxon>
        <taxon>Diptera</taxon>
        <taxon>Brachycera</taxon>
        <taxon>Muscomorpha</taxon>
        <taxon>Hippoboscoidea</taxon>
        <taxon>Glossinidae</taxon>
        <taxon>Glossina</taxon>
    </lineage>
</organism>
<keyword evidence="3" id="KW-1185">Reference proteome</keyword>
<feature type="transmembrane region" description="Helical" evidence="1">
    <location>
        <begin position="77"/>
        <end position="94"/>
    </location>
</feature>
<keyword evidence="1" id="KW-0812">Transmembrane</keyword>
<protein>
    <submittedName>
        <fullName evidence="2">Uncharacterized protein</fullName>
    </submittedName>
</protein>
<evidence type="ECO:0000256" key="1">
    <source>
        <dbReference type="SAM" id="Phobius"/>
    </source>
</evidence>
<reference evidence="3" key="1">
    <citation type="submission" date="2014-03" db="EMBL/GenBank/DDBJ databases">
        <authorList>
            <person name="Aksoy S."/>
            <person name="Warren W."/>
            <person name="Wilson R.K."/>
        </authorList>
    </citation>
    <scope>NUCLEOTIDE SEQUENCE [LARGE SCALE GENOMIC DNA]</scope>
    <source>
        <strain evidence="3">IAEA</strain>
    </source>
</reference>
<feature type="transmembrane region" description="Helical" evidence="1">
    <location>
        <begin position="46"/>
        <end position="70"/>
    </location>
</feature>
<accession>A0A1A9ZDK0</accession>
<dbReference type="VEuPathDB" id="VectorBase:GPAI011412"/>
<name>A0A1A9ZDK0_GLOPL</name>
<keyword evidence="1" id="KW-0472">Membrane</keyword>
<feature type="transmembrane region" description="Helical" evidence="1">
    <location>
        <begin position="100"/>
        <end position="124"/>
    </location>
</feature>
<sequence>MVGGTAYNLRNVADGYLCAVANKVAAELLAEVDADVLITFEVFNEAIFEILVAVVVVVANFVVIASVIVLRSIILETAVAVIRALCTVALSMTSEEELSMLLAAATIGVLVIVVGMFSLTLEFVMKTFLRVLKQTVLSAVILL</sequence>
<dbReference type="Proteomes" id="UP000092445">
    <property type="component" value="Unassembled WGS sequence"/>
</dbReference>
<evidence type="ECO:0000313" key="3">
    <source>
        <dbReference type="Proteomes" id="UP000092445"/>
    </source>
</evidence>
<keyword evidence="1" id="KW-1133">Transmembrane helix</keyword>
<dbReference type="EnsemblMetazoa" id="GPAI011412-RA">
    <property type="protein sequence ID" value="GPAI011412-PA"/>
    <property type="gene ID" value="GPAI011412"/>
</dbReference>
<reference evidence="2" key="2">
    <citation type="submission" date="2020-05" db="UniProtKB">
        <authorList>
            <consortium name="EnsemblMetazoa"/>
        </authorList>
    </citation>
    <scope>IDENTIFICATION</scope>
    <source>
        <strain evidence="2">IAEA</strain>
    </source>
</reference>
<evidence type="ECO:0000313" key="2">
    <source>
        <dbReference type="EnsemblMetazoa" id="GPAI011412-PA"/>
    </source>
</evidence>